<dbReference type="Pfam" id="PF13361">
    <property type="entry name" value="UvrD_C"/>
    <property type="match status" value="1"/>
</dbReference>
<dbReference type="AlphaFoldDB" id="A0A846QS36"/>
<accession>A0A846QS36</accession>
<sequence>MNLRSLSAWARVKGLDVLATGDFTHPAWMAEIEDMLEQDDSGLLTLRDPRRLEREIPLLEGYPLSGRVRFMLCTEISSIYKRGGRVRKNHNLVFMPTLDMAKSFTRRLAQVGNLESDGRPILGLDARDLLEMVLETGPNAFLVPAHIWTPWFSLFGSKSGFDSVEECFGDLSSEIFAMETGLSSDPDMNRMWSALDRYRMISNSDAHSGEKLAREANLFSGEMSYEGIYRALRGEALGHRFLGTLEFFPEEGKYHLDGHRACGVVMDPQETRARGGLCPVCGKPLTVGVLNRVMELADRETPLQPSGQPGFSSLVPLPEIVGEVLGVGPSSKKVQAFYGRLIARFGSELAVLQEVPLEDIAHVSTPLAEGIARMRRGQVLRQPGFDGQYGVITVFSPAERDEIRRGGSLITMPAPRAPRAVPVPRADAAVSDDASPKRETAGQGKTSGVGYNAAQKRAIAAGPGPVLVLAGPGTGKTQTLMGRIDALLDAGENPRHILALTFTRRAAAEMRRRLVDMRGEQAALPRADTLHALAFECWTSVRGEEPILLTEDASRRVFAKANPALSGHELSAAWQRLGLVRERLEEPGELADAARAYAEAKSALNLADYTDLLVFWRRSLDSGAWANPYTHVLVDEVQDLSALQLGLVRALSGRDGRGFFAIGDPNQSIYSFRGARGNVREYLEASWPGLDVVSLTENYRSSQKVLDLSRPVVPGGPALVARCDVAADLRLFAAPSAAREATWIGERVRELVGGTSHTMVDSASDSPCLAPGDVAILVRMKALIPTLRNTLERMGLPCAVPEAEAFWMDTRVAALLDAVGRTLGIDGPAADAQAERVELPERIVERGPLGIAAYLQDARPFDPLFWQGPEFRKLERAHAEHGGWQGLLNWVGLQSELDQVRAKAEKIQIMTLHAAKGLEFEAVFLPALEDGIVPFAGAGMLTGSANHAAEADEAEERRLFYVGLTRARGRLYLSHAASRTLYGRELRLSASPYLADLDAKLLTRTRVVSHVVRQTRQLGLLGGGE</sequence>
<feature type="region of interest" description="Disordered" evidence="6">
    <location>
        <begin position="410"/>
        <end position="449"/>
    </location>
</feature>
<dbReference type="CDD" id="cd19067">
    <property type="entry name" value="PfuEndoQ-like"/>
    <property type="match status" value="1"/>
</dbReference>
<gene>
    <name evidence="8" type="ORF">GGQ74_001918</name>
</gene>
<dbReference type="GO" id="GO:0140097">
    <property type="term" value="F:catalytic activity, acting on DNA"/>
    <property type="evidence" value="ECO:0007669"/>
    <property type="project" value="UniProtKB-ARBA"/>
</dbReference>
<dbReference type="EMBL" id="JAATJA010000002">
    <property type="protein sequence ID" value="NJB68245.1"/>
    <property type="molecule type" value="Genomic_DNA"/>
</dbReference>
<dbReference type="InterPro" id="IPR016195">
    <property type="entry name" value="Pol/histidinol_Pase-like"/>
</dbReference>
<protein>
    <submittedName>
        <fullName evidence="8">Uncharacterized protein (TIGR00375 family)</fullName>
    </submittedName>
</protein>
<dbReference type="SUPFAM" id="SSF52540">
    <property type="entry name" value="P-loop containing nucleoside triphosphate hydrolases"/>
    <property type="match status" value="1"/>
</dbReference>
<evidence type="ECO:0000313" key="8">
    <source>
        <dbReference type="EMBL" id="NJB68245.1"/>
    </source>
</evidence>
<dbReference type="Pfam" id="PF13245">
    <property type="entry name" value="AAA_19"/>
    <property type="match status" value="1"/>
</dbReference>
<dbReference type="InterPro" id="IPR013986">
    <property type="entry name" value="DExx_box_DNA_helicase_dom_sf"/>
</dbReference>
<dbReference type="SUPFAM" id="SSF89550">
    <property type="entry name" value="PHP domain-like"/>
    <property type="match status" value="1"/>
</dbReference>
<evidence type="ECO:0000256" key="5">
    <source>
        <dbReference type="PROSITE-ProRule" id="PRU00560"/>
    </source>
</evidence>
<dbReference type="Gene3D" id="3.40.50.300">
    <property type="entry name" value="P-loop containing nucleotide triphosphate hydrolases"/>
    <property type="match status" value="3"/>
</dbReference>
<evidence type="ECO:0000256" key="1">
    <source>
        <dbReference type="ARBA" id="ARBA00022741"/>
    </source>
</evidence>
<keyword evidence="4 5" id="KW-0067">ATP-binding</keyword>
<evidence type="ECO:0000256" key="6">
    <source>
        <dbReference type="SAM" id="MobiDB-lite"/>
    </source>
</evidence>
<keyword evidence="2 5" id="KW-0378">Hydrolase</keyword>
<dbReference type="PROSITE" id="PS51198">
    <property type="entry name" value="UVRD_HELICASE_ATP_BIND"/>
    <property type="match status" value="1"/>
</dbReference>
<evidence type="ECO:0000256" key="2">
    <source>
        <dbReference type="ARBA" id="ARBA00022801"/>
    </source>
</evidence>
<keyword evidence="1 5" id="KW-0547">Nucleotide-binding</keyword>
<feature type="domain" description="UvrD-like helicase ATP-binding" evidence="7">
    <location>
        <begin position="449"/>
        <end position="702"/>
    </location>
</feature>
<feature type="compositionally biased region" description="Low complexity" evidence="6">
    <location>
        <begin position="413"/>
        <end position="433"/>
    </location>
</feature>
<dbReference type="CDD" id="cd17932">
    <property type="entry name" value="DEXQc_UvrD"/>
    <property type="match status" value="1"/>
</dbReference>
<organism evidence="8 9">
    <name type="scientific">Desulfobaculum xiamenense</name>
    <dbReference type="NCBI Taxonomy" id="995050"/>
    <lineage>
        <taxon>Bacteria</taxon>
        <taxon>Pseudomonadati</taxon>
        <taxon>Thermodesulfobacteriota</taxon>
        <taxon>Desulfovibrionia</taxon>
        <taxon>Desulfovibrionales</taxon>
        <taxon>Desulfovibrionaceae</taxon>
        <taxon>Desulfobaculum</taxon>
    </lineage>
</organism>
<evidence type="ECO:0000256" key="4">
    <source>
        <dbReference type="ARBA" id="ARBA00022840"/>
    </source>
</evidence>
<evidence type="ECO:0000259" key="7">
    <source>
        <dbReference type="PROSITE" id="PS51198"/>
    </source>
</evidence>
<proteinExistence type="predicted"/>
<dbReference type="Gene3D" id="1.10.486.10">
    <property type="entry name" value="PCRA, domain 4"/>
    <property type="match status" value="1"/>
</dbReference>
<evidence type="ECO:0000313" key="9">
    <source>
        <dbReference type="Proteomes" id="UP000580856"/>
    </source>
</evidence>
<name>A0A846QS36_9BACT</name>
<dbReference type="GO" id="GO:0005524">
    <property type="term" value="F:ATP binding"/>
    <property type="evidence" value="ECO:0007669"/>
    <property type="project" value="UniProtKB-UniRule"/>
</dbReference>
<dbReference type="GO" id="GO:0016787">
    <property type="term" value="F:hydrolase activity"/>
    <property type="evidence" value="ECO:0007669"/>
    <property type="project" value="UniProtKB-UniRule"/>
</dbReference>
<evidence type="ECO:0000256" key="3">
    <source>
        <dbReference type="ARBA" id="ARBA00022806"/>
    </source>
</evidence>
<dbReference type="PANTHER" id="PTHR40084:SF1">
    <property type="entry name" value="PHOSPHOTRANSFERASE"/>
    <property type="match status" value="1"/>
</dbReference>
<keyword evidence="9" id="KW-1185">Reference proteome</keyword>
<dbReference type="InterPro" id="IPR014017">
    <property type="entry name" value="DNA_helicase_UvrD-like_C"/>
</dbReference>
<dbReference type="Gene3D" id="1.10.10.160">
    <property type="match status" value="1"/>
</dbReference>
<comment type="caution">
    <text evidence="8">The sequence shown here is derived from an EMBL/GenBank/DDBJ whole genome shotgun (WGS) entry which is preliminary data.</text>
</comment>
<keyword evidence="3 5" id="KW-0347">Helicase</keyword>
<dbReference type="PANTHER" id="PTHR40084">
    <property type="entry name" value="PHOSPHOHYDROLASE, PHP FAMILY"/>
    <property type="match status" value="1"/>
</dbReference>
<dbReference type="Proteomes" id="UP000580856">
    <property type="component" value="Unassembled WGS sequence"/>
</dbReference>
<dbReference type="InterPro" id="IPR027417">
    <property type="entry name" value="P-loop_NTPase"/>
</dbReference>
<dbReference type="Gene3D" id="3.20.20.140">
    <property type="entry name" value="Metal-dependent hydrolases"/>
    <property type="match status" value="1"/>
</dbReference>
<dbReference type="InterPro" id="IPR014016">
    <property type="entry name" value="UvrD-like_ATP-bd"/>
</dbReference>
<reference evidence="8 9" key="1">
    <citation type="submission" date="2020-03" db="EMBL/GenBank/DDBJ databases">
        <title>Genomic Encyclopedia of Type Strains, Phase IV (KMG-IV): sequencing the most valuable type-strain genomes for metagenomic binning, comparative biology and taxonomic classification.</title>
        <authorList>
            <person name="Goeker M."/>
        </authorList>
    </citation>
    <scope>NUCLEOTIDE SEQUENCE [LARGE SCALE GENOMIC DNA]</scope>
    <source>
        <strain evidence="8 9">DSM 24233</strain>
    </source>
</reference>
<feature type="binding site" evidence="5">
    <location>
        <begin position="470"/>
        <end position="477"/>
    </location>
    <ligand>
        <name>ATP</name>
        <dbReference type="ChEBI" id="CHEBI:30616"/>
    </ligand>
</feature>
<dbReference type="GO" id="GO:0004386">
    <property type="term" value="F:helicase activity"/>
    <property type="evidence" value="ECO:0007669"/>
    <property type="project" value="UniProtKB-UniRule"/>
</dbReference>